<reference evidence="2" key="1">
    <citation type="journal article" date="2014" name="Front. Microbiol.">
        <title>High frequency of phylogenetically diverse reductive dehalogenase-homologous genes in deep subseafloor sedimentary metagenomes.</title>
        <authorList>
            <person name="Kawai M."/>
            <person name="Futagami T."/>
            <person name="Toyoda A."/>
            <person name="Takaki Y."/>
            <person name="Nishi S."/>
            <person name="Hori S."/>
            <person name="Arai W."/>
            <person name="Tsubouchi T."/>
            <person name="Morono Y."/>
            <person name="Uchiyama I."/>
            <person name="Ito T."/>
            <person name="Fujiyama A."/>
            <person name="Inagaki F."/>
            <person name="Takami H."/>
        </authorList>
    </citation>
    <scope>NUCLEOTIDE SEQUENCE</scope>
    <source>
        <strain evidence="2">Expedition CK06-06</strain>
    </source>
</reference>
<evidence type="ECO:0000313" key="2">
    <source>
        <dbReference type="EMBL" id="GAG57575.1"/>
    </source>
</evidence>
<dbReference type="AlphaFoldDB" id="X0YN69"/>
<evidence type="ECO:0000256" key="1">
    <source>
        <dbReference type="SAM" id="MobiDB-lite"/>
    </source>
</evidence>
<sequence>SDNLANASEPIKPPGKPNNIINILDEKGEILCGSD</sequence>
<comment type="caution">
    <text evidence="2">The sequence shown here is derived from an EMBL/GenBank/DDBJ whole genome shotgun (WGS) entry which is preliminary data.</text>
</comment>
<feature type="region of interest" description="Disordered" evidence="1">
    <location>
        <begin position="1"/>
        <end position="20"/>
    </location>
</feature>
<protein>
    <submittedName>
        <fullName evidence="2">Uncharacterized protein</fullName>
    </submittedName>
</protein>
<proteinExistence type="predicted"/>
<gene>
    <name evidence="2" type="ORF">S01H4_13846</name>
</gene>
<accession>X0YN69</accession>
<dbReference type="EMBL" id="BART01006087">
    <property type="protein sequence ID" value="GAG57575.1"/>
    <property type="molecule type" value="Genomic_DNA"/>
</dbReference>
<name>X0YN69_9ZZZZ</name>
<organism evidence="2">
    <name type="scientific">marine sediment metagenome</name>
    <dbReference type="NCBI Taxonomy" id="412755"/>
    <lineage>
        <taxon>unclassified sequences</taxon>
        <taxon>metagenomes</taxon>
        <taxon>ecological metagenomes</taxon>
    </lineage>
</organism>
<feature type="non-terminal residue" evidence="2">
    <location>
        <position position="1"/>
    </location>
</feature>